<dbReference type="Pfam" id="PF14487">
    <property type="entry name" value="DarT"/>
    <property type="match status" value="1"/>
</dbReference>
<evidence type="ECO:0000256" key="4">
    <source>
        <dbReference type="ARBA" id="ARBA00022695"/>
    </source>
</evidence>
<evidence type="ECO:0000313" key="10">
    <source>
        <dbReference type="Proteomes" id="UP000297983"/>
    </source>
</evidence>
<feature type="compositionally biased region" description="Basic and acidic residues" evidence="7">
    <location>
        <begin position="95"/>
        <end position="111"/>
    </location>
</feature>
<feature type="binding site" evidence="6">
    <location>
        <position position="252"/>
    </location>
    <ligand>
        <name>NAD(+)</name>
        <dbReference type="ChEBI" id="CHEBI:57540"/>
    </ligand>
</feature>
<feature type="binding site" evidence="6">
    <location>
        <position position="230"/>
    </location>
    <ligand>
        <name>NAD(+)</name>
        <dbReference type="ChEBI" id="CHEBI:57540"/>
    </ligand>
</feature>
<dbReference type="PROSITE" id="PS52018">
    <property type="entry name" value="DART"/>
    <property type="match status" value="1"/>
</dbReference>
<keyword evidence="4 6" id="KW-0548">Nucleotidyltransferase</keyword>
<comment type="catalytic activity">
    <reaction evidence="6">
        <text>a thymidine in DNA + NAD(+) = an N-(ADP-alpha-D-ribosyl)-thymidine in DNA + nicotinamide + H(+)</text>
        <dbReference type="Rhea" id="RHEA:71651"/>
        <dbReference type="Rhea" id="RHEA-COMP:13556"/>
        <dbReference type="Rhea" id="RHEA-COMP:18051"/>
        <dbReference type="ChEBI" id="CHEBI:15378"/>
        <dbReference type="ChEBI" id="CHEBI:17154"/>
        <dbReference type="ChEBI" id="CHEBI:57540"/>
        <dbReference type="ChEBI" id="CHEBI:137386"/>
        <dbReference type="ChEBI" id="CHEBI:191199"/>
    </reaction>
</comment>
<name>A0A4R9AYH7_9MICO</name>
<protein>
    <submittedName>
        <fullName evidence="9">DUF4433 domain-containing protein</fullName>
    </submittedName>
</protein>
<evidence type="ECO:0000256" key="7">
    <source>
        <dbReference type="SAM" id="MobiDB-lite"/>
    </source>
</evidence>
<proteinExistence type="inferred from homology"/>
<dbReference type="EMBL" id="SOHL01000006">
    <property type="protein sequence ID" value="TFD72986.1"/>
    <property type="molecule type" value="Genomic_DNA"/>
</dbReference>
<dbReference type="AlphaFoldDB" id="A0A4R9AYH7"/>
<comment type="caution">
    <text evidence="9">The sequence shown here is derived from an EMBL/GenBank/DDBJ whole genome shotgun (WGS) entry which is preliminary data.</text>
</comment>
<feature type="active site" description="Proton acceptor" evidence="6">
    <location>
        <position position="252"/>
    </location>
</feature>
<dbReference type="GO" id="GO:0016779">
    <property type="term" value="F:nucleotidyltransferase activity"/>
    <property type="evidence" value="ECO:0007669"/>
    <property type="project" value="UniProtKB-UniRule"/>
</dbReference>
<keyword evidence="2 6" id="KW-0328">Glycosyltransferase</keyword>
<feature type="region of interest" description="Disordered" evidence="7">
    <location>
        <begin position="95"/>
        <end position="122"/>
    </location>
</feature>
<feature type="active site" evidence="6">
    <location>
        <position position="380"/>
    </location>
</feature>
<sequence length="433" mass="46299">MPVMRCMLEPISTAAITGTVVHTVGSPSSVVAANDTGPGRTIRGERPCGVYRGDIPPRRNNTAHGTPFALLVIEHAPAGLQAGCDCSRGVAEKVENGHRHTPNERNVDRRYARSAFPSGASRKTKGFSLLDDECIHGLEGQLCALCFPKAAIEPATPVKKTRAPKLSSLRDPLPTAATPAARTARPVRFAGAPRPVRAEPVSADNVDEQRVYHLTHISNLAAILHDGRLLANEALTTRPTVDISTPATRDVRREARVAGDGRGVAEYVPFFLSPNATVWENLRAEAADPRLALNAHGSEAFDFVMLVSTVKKINDGLAALPATDADSTEDETALIPTVIAVTNGDAADELTRFGATPATAERMLQTLRAEADGAMLLEAELLVPDAFPIEWITLIGVSNDNVRETVRGILKSSSFKPKVAVYPPWFHSSADAQ</sequence>
<keyword evidence="10" id="KW-1185">Reference proteome</keyword>
<comment type="similarity">
    <text evidence="6">Belongs to the DarT ADP-ribosyltransferase family.</text>
</comment>
<feature type="domain" description="DarT" evidence="8">
    <location>
        <begin position="209"/>
        <end position="427"/>
    </location>
</feature>
<evidence type="ECO:0000256" key="6">
    <source>
        <dbReference type="PROSITE-ProRule" id="PRU01362"/>
    </source>
</evidence>
<evidence type="ECO:0000256" key="3">
    <source>
        <dbReference type="ARBA" id="ARBA00022679"/>
    </source>
</evidence>
<keyword evidence="1 6" id="KW-1277">Toxin-antitoxin system</keyword>
<feature type="region of interest" description="Disordered" evidence="7">
    <location>
        <begin position="162"/>
        <end position="181"/>
    </location>
</feature>
<dbReference type="GO" id="GO:0016757">
    <property type="term" value="F:glycosyltransferase activity"/>
    <property type="evidence" value="ECO:0007669"/>
    <property type="project" value="UniProtKB-UniRule"/>
</dbReference>
<dbReference type="GO" id="GO:0003677">
    <property type="term" value="F:DNA binding"/>
    <property type="evidence" value="ECO:0007669"/>
    <property type="project" value="UniProtKB-UniRule"/>
</dbReference>
<accession>A0A4R9AYH7</accession>
<comment type="caution">
    <text evidence="6">Lacks conserved residue(s) required for the propagation of feature annotation.</text>
</comment>
<gene>
    <name evidence="9" type="ORF">E3T50_03890</name>
</gene>
<feature type="binding site" evidence="6">
    <location>
        <begin position="213"/>
        <end position="215"/>
    </location>
    <ligand>
        <name>NAD(+)</name>
        <dbReference type="ChEBI" id="CHEBI:57540"/>
    </ligand>
</feature>
<keyword evidence="5 6" id="KW-0238">DNA-binding</keyword>
<organism evidence="9 10">
    <name type="scientific">Cryobacterium gelidum</name>
    <dbReference type="NCBI Taxonomy" id="1259164"/>
    <lineage>
        <taxon>Bacteria</taxon>
        <taxon>Bacillati</taxon>
        <taxon>Actinomycetota</taxon>
        <taxon>Actinomycetes</taxon>
        <taxon>Micrococcales</taxon>
        <taxon>Microbacteriaceae</taxon>
        <taxon>Cryobacterium</taxon>
    </lineage>
</organism>
<dbReference type="Proteomes" id="UP000297983">
    <property type="component" value="Unassembled WGS sequence"/>
</dbReference>
<evidence type="ECO:0000256" key="1">
    <source>
        <dbReference type="ARBA" id="ARBA00022649"/>
    </source>
</evidence>
<reference evidence="9 10" key="1">
    <citation type="submission" date="2019-03" db="EMBL/GenBank/DDBJ databases">
        <title>Genomics of glacier-inhabiting Cryobacterium strains.</title>
        <authorList>
            <person name="Liu Q."/>
            <person name="Xin Y.-H."/>
        </authorList>
    </citation>
    <scope>NUCLEOTIDE SEQUENCE [LARGE SCALE GENOMIC DNA]</scope>
    <source>
        <strain evidence="9 10">Hz16</strain>
    </source>
</reference>
<evidence type="ECO:0000256" key="2">
    <source>
        <dbReference type="ARBA" id="ARBA00022676"/>
    </source>
</evidence>
<dbReference type="InterPro" id="IPR029494">
    <property type="entry name" value="DarT"/>
</dbReference>
<keyword evidence="3 6" id="KW-0808">Transferase</keyword>
<evidence type="ECO:0000313" key="9">
    <source>
        <dbReference type="EMBL" id="TFD72986.1"/>
    </source>
</evidence>
<evidence type="ECO:0000256" key="5">
    <source>
        <dbReference type="ARBA" id="ARBA00023125"/>
    </source>
</evidence>
<evidence type="ECO:0000259" key="8">
    <source>
        <dbReference type="PROSITE" id="PS52018"/>
    </source>
</evidence>